<keyword evidence="1" id="KW-0732">Signal</keyword>
<organism evidence="2 3">
    <name type="scientific">Umbra pygmaea</name>
    <name type="common">Eastern mudminnow</name>
    <dbReference type="NCBI Taxonomy" id="75934"/>
    <lineage>
        <taxon>Eukaryota</taxon>
        <taxon>Metazoa</taxon>
        <taxon>Chordata</taxon>
        <taxon>Craniata</taxon>
        <taxon>Vertebrata</taxon>
        <taxon>Euteleostomi</taxon>
        <taxon>Actinopterygii</taxon>
        <taxon>Neopterygii</taxon>
        <taxon>Teleostei</taxon>
        <taxon>Protacanthopterygii</taxon>
        <taxon>Esociformes</taxon>
        <taxon>Umbridae</taxon>
        <taxon>Umbra</taxon>
    </lineage>
</organism>
<name>A0ABD0W1C0_UMBPY</name>
<accession>A0ABD0W1C0</accession>
<feature type="signal peptide" evidence="1">
    <location>
        <begin position="1"/>
        <end position="20"/>
    </location>
</feature>
<reference evidence="2 3" key="1">
    <citation type="submission" date="2024-06" db="EMBL/GenBank/DDBJ databases">
        <authorList>
            <person name="Pan Q."/>
            <person name="Wen M."/>
            <person name="Jouanno E."/>
            <person name="Zahm M."/>
            <person name="Klopp C."/>
            <person name="Cabau C."/>
            <person name="Louis A."/>
            <person name="Berthelot C."/>
            <person name="Parey E."/>
            <person name="Roest Crollius H."/>
            <person name="Montfort J."/>
            <person name="Robinson-Rechavi M."/>
            <person name="Bouchez O."/>
            <person name="Lampietro C."/>
            <person name="Lopez Roques C."/>
            <person name="Donnadieu C."/>
            <person name="Postlethwait J."/>
            <person name="Bobe J."/>
            <person name="Verreycken H."/>
            <person name="Guiguen Y."/>
        </authorList>
    </citation>
    <scope>NUCLEOTIDE SEQUENCE [LARGE SCALE GENOMIC DNA]</scope>
    <source>
        <strain evidence="2">Up_M1</strain>
        <tissue evidence="2">Testis</tissue>
    </source>
</reference>
<dbReference type="EMBL" id="JAGEUA010000010">
    <property type="protein sequence ID" value="KAL0964614.1"/>
    <property type="molecule type" value="Genomic_DNA"/>
</dbReference>
<evidence type="ECO:0008006" key="4">
    <source>
        <dbReference type="Google" id="ProtNLM"/>
    </source>
</evidence>
<comment type="caution">
    <text evidence="2">The sequence shown here is derived from an EMBL/GenBank/DDBJ whole genome shotgun (WGS) entry which is preliminary data.</text>
</comment>
<feature type="chain" id="PRO_5044821668" description="Secreted protein" evidence="1">
    <location>
        <begin position="21"/>
        <end position="69"/>
    </location>
</feature>
<evidence type="ECO:0000313" key="3">
    <source>
        <dbReference type="Proteomes" id="UP001557470"/>
    </source>
</evidence>
<dbReference type="Proteomes" id="UP001557470">
    <property type="component" value="Unassembled WGS sequence"/>
</dbReference>
<evidence type="ECO:0000313" key="2">
    <source>
        <dbReference type="EMBL" id="KAL0964614.1"/>
    </source>
</evidence>
<gene>
    <name evidence="2" type="ORF">UPYG_G00326470</name>
</gene>
<proteinExistence type="predicted"/>
<evidence type="ECO:0000256" key="1">
    <source>
        <dbReference type="SAM" id="SignalP"/>
    </source>
</evidence>
<protein>
    <recommendedName>
        <fullName evidence="4">Secreted protein</fullName>
    </recommendedName>
</protein>
<keyword evidence="3" id="KW-1185">Reference proteome</keyword>
<sequence length="69" mass="7542">MRLELVATGALLLFQADVFGTEECENGCGSGAVLEESKPRKELASGDERSWFYPCFPQRTSSALGLTDR</sequence>
<dbReference type="AlphaFoldDB" id="A0ABD0W1C0"/>